<name>A0A9P8TMM0_WICPI</name>
<keyword evidence="1" id="KW-1133">Transmembrane helix</keyword>
<protein>
    <submittedName>
        <fullName evidence="2">Uncharacterized protein</fullName>
    </submittedName>
</protein>
<feature type="transmembrane region" description="Helical" evidence="1">
    <location>
        <begin position="215"/>
        <end position="235"/>
    </location>
</feature>
<keyword evidence="3" id="KW-1185">Reference proteome</keyword>
<dbReference type="EMBL" id="JAEUBG010002508">
    <property type="protein sequence ID" value="KAH3684436.1"/>
    <property type="molecule type" value="Genomic_DNA"/>
</dbReference>
<feature type="transmembrane region" description="Helical" evidence="1">
    <location>
        <begin position="303"/>
        <end position="326"/>
    </location>
</feature>
<feature type="transmembrane region" description="Helical" evidence="1">
    <location>
        <begin position="244"/>
        <end position="266"/>
    </location>
</feature>
<dbReference type="AlphaFoldDB" id="A0A9P8TMM0"/>
<feature type="transmembrane region" description="Helical" evidence="1">
    <location>
        <begin position="412"/>
        <end position="432"/>
    </location>
</feature>
<keyword evidence="1" id="KW-0812">Transmembrane</keyword>
<dbReference type="OrthoDB" id="10685526at2759"/>
<proteinExistence type="predicted"/>
<keyword evidence="1" id="KW-0472">Membrane</keyword>
<evidence type="ECO:0000256" key="1">
    <source>
        <dbReference type="SAM" id="Phobius"/>
    </source>
</evidence>
<gene>
    <name evidence="2" type="ORF">WICPIJ_004590</name>
</gene>
<reference evidence="2" key="1">
    <citation type="journal article" date="2021" name="Open Biol.">
        <title>Shared evolutionary footprints suggest mitochondrial oxidative damage underlies multiple complex I losses in fungi.</title>
        <authorList>
            <person name="Schikora-Tamarit M.A."/>
            <person name="Marcet-Houben M."/>
            <person name="Nosek J."/>
            <person name="Gabaldon T."/>
        </authorList>
    </citation>
    <scope>NUCLEOTIDE SEQUENCE</scope>
    <source>
        <strain evidence="2">CBS2887</strain>
    </source>
</reference>
<accession>A0A9P8TMM0</accession>
<reference evidence="2" key="2">
    <citation type="submission" date="2021-01" db="EMBL/GenBank/DDBJ databases">
        <authorList>
            <person name="Schikora-Tamarit M.A."/>
        </authorList>
    </citation>
    <scope>NUCLEOTIDE SEQUENCE</scope>
    <source>
        <strain evidence="2">CBS2887</strain>
    </source>
</reference>
<feature type="transmembrane region" description="Helical" evidence="1">
    <location>
        <begin position="516"/>
        <end position="538"/>
    </location>
</feature>
<organism evidence="2 3">
    <name type="scientific">Wickerhamomyces pijperi</name>
    <name type="common">Yeast</name>
    <name type="synonym">Pichia pijperi</name>
    <dbReference type="NCBI Taxonomy" id="599730"/>
    <lineage>
        <taxon>Eukaryota</taxon>
        <taxon>Fungi</taxon>
        <taxon>Dikarya</taxon>
        <taxon>Ascomycota</taxon>
        <taxon>Saccharomycotina</taxon>
        <taxon>Saccharomycetes</taxon>
        <taxon>Phaffomycetales</taxon>
        <taxon>Wickerhamomycetaceae</taxon>
        <taxon>Wickerhamomyces</taxon>
    </lineage>
</organism>
<feature type="transmembrane region" description="Helical" evidence="1">
    <location>
        <begin position="475"/>
        <end position="496"/>
    </location>
</feature>
<evidence type="ECO:0000313" key="3">
    <source>
        <dbReference type="Proteomes" id="UP000774326"/>
    </source>
</evidence>
<dbReference type="Proteomes" id="UP000774326">
    <property type="component" value="Unassembled WGS sequence"/>
</dbReference>
<sequence>MDCQFFTQNAPISISRSQSYKNFNMALPLYHVDIVIYDVDTVIPEIQNYNLASKTLNSTFSVDFANELLQVTTDTDSNPRNIPLTENSGLISYYNQSLNFPETDYWKPRYHIFTVEKSGYYCIHSRRYLSHNETLTVQYSEYSNVLGASLHGIRSDTFQYNETDGEYYSEVSGKYEGLCEKAFTVLDDSLDVKLEYDRQMANKLEFSQNMANRGVLLLSLYTPLLFLLLMMFALLRHKTTYRLLYFRHVVLFFVLFFSLELISQVFTIASLRVLQTAEPATATPRIYYNSIMTRESGDDFRSAIVLVAILAVEGTMALMWAFGISYKDKAPPLYRISRATGARVPVQQDDRIYVFPVPYNKYEASTRLPVLAVIWAVNTWILKVGLHVLIAYHKQDFGMLMFGSYEGYGRLIKLILGAGGVIALACVCGIVLHFEYYESNQQEVSQSLIKAIRGTINGYFGVEELQISHMSKFRIWLLLIYVSYLIFYAAFIVFYVKTKDEILLFGKDPRMISMKSIIYCGYDVIFWSWCLLLVFVVWDKWLLWWRVDLVWSQQLLEDFIGDRSQSRVRNPGTVMSSVEFTEFVLLNVGHGNGVSLLVALDWNLSRHTPHSVDLTFVASVNQQADIRGHEPDRHVHLGTVWKDELRMGTERFDVGEDVIPSTTVQTSRMITELIDNLIHLESGWKCFN</sequence>
<feature type="transmembrane region" description="Helical" evidence="1">
    <location>
        <begin position="370"/>
        <end position="392"/>
    </location>
</feature>
<comment type="caution">
    <text evidence="2">The sequence shown here is derived from an EMBL/GenBank/DDBJ whole genome shotgun (WGS) entry which is preliminary data.</text>
</comment>
<evidence type="ECO:0000313" key="2">
    <source>
        <dbReference type="EMBL" id="KAH3684436.1"/>
    </source>
</evidence>